<evidence type="ECO:0000313" key="1">
    <source>
        <dbReference type="EMBL" id="TPX40267.1"/>
    </source>
</evidence>
<reference evidence="1 2" key="1">
    <citation type="journal article" date="2019" name="Sci. Rep.">
        <title>Comparative genomics of chytrid fungi reveal insights into the obligate biotrophic and pathogenic lifestyle of Synchytrium endobioticum.</title>
        <authorList>
            <person name="van de Vossenberg B.T.L.H."/>
            <person name="Warris S."/>
            <person name="Nguyen H.D.T."/>
            <person name="van Gent-Pelzer M.P.E."/>
            <person name="Joly D.L."/>
            <person name="van de Geest H.C."/>
            <person name="Bonants P.J.M."/>
            <person name="Smith D.S."/>
            <person name="Levesque C.A."/>
            <person name="van der Lee T.A.J."/>
        </authorList>
    </citation>
    <scope>NUCLEOTIDE SEQUENCE [LARGE SCALE GENOMIC DNA]</scope>
    <source>
        <strain evidence="1 2">MB42</strain>
    </source>
</reference>
<evidence type="ECO:0000313" key="2">
    <source>
        <dbReference type="Proteomes" id="UP000317494"/>
    </source>
</evidence>
<comment type="caution">
    <text evidence="1">The sequence shown here is derived from an EMBL/GenBank/DDBJ whole genome shotgun (WGS) entry which is preliminary data.</text>
</comment>
<proteinExistence type="predicted"/>
<protein>
    <submittedName>
        <fullName evidence="1">Uncharacterized protein</fullName>
    </submittedName>
</protein>
<sequence length="67" mass="7601">MEYLRLRQSDHSFDVAKGVFSTLTKKSTTLEIRVNPSSRIREARVALVANRGISGNEYLFNKIVSTK</sequence>
<name>A0A507CGK2_9FUNG</name>
<dbReference type="EMBL" id="QEAN01000320">
    <property type="protein sequence ID" value="TPX40267.1"/>
    <property type="molecule type" value="Genomic_DNA"/>
</dbReference>
<organism evidence="1 2">
    <name type="scientific">Synchytrium endobioticum</name>
    <dbReference type="NCBI Taxonomy" id="286115"/>
    <lineage>
        <taxon>Eukaryota</taxon>
        <taxon>Fungi</taxon>
        <taxon>Fungi incertae sedis</taxon>
        <taxon>Chytridiomycota</taxon>
        <taxon>Chytridiomycota incertae sedis</taxon>
        <taxon>Chytridiomycetes</taxon>
        <taxon>Synchytriales</taxon>
        <taxon>Synchytriaceae</taxon>
        <taxon>Synchytrium</taxon>
    </lineage>
</organism>
<gene>
    <name evidence="1" type="ORF">SeMB42_g06068</name>
</gene>
<dbReference type="VEuPathDB" id="FungiDB:SeMB42_g06068"/>
<dbReference type="Proteomes" id="UP000317494">
    <property type="component" value="Unassembled WGS sequence"/>
</dbReference>
<keyword evidence="2" id="KW-1185">Reference proteome</keyword>
<dbReference type="AlphaFoldDB" id="A0A507CGK2"/>
<accession>A0A507CGK2</accession>